<reference evidence="2" key="2">
    <citation type="journal article" date="2022" name="Microbiol. Resour. Announc.">
        <title>Metagenome Sequencing to Explore Phylogenomics of Terrestrial Cyanobacteria.</title>
        <authorList>
            <person name="Ward R.D."/>
            <person name="Stajich J.E."/>
            <person name="Johansen J.R."/>
            <person name="Huntemann M."/>
            <person name="Clum A."/>
            <person name="Foster B."/>
            <person name="Foster B."/>
            <person name="Roux S."/>
            <person name="Palaniappan K."/>
            <person name="Varghese N."/>
            <person name="Mukherjee S."/>
            <person name="Reddy T.B.K."/>
            <person name="Daum C."/>
            <person name="Copeland A."/>
            <person name="Chen I.A."/>
            <person name="Ivanova N.N."/>
            <person name="Kyrpides N.C."/>
            <person name="Shapiro N."/>
            <person name="Eloe-Fadrosh E.A."/>
            <person name="Pietrasiak N."/>
        </authorList>
    </citation>
    <scope>NUCLEOTIDE SEQUENCE</scope>
    <source>
        <strain evidence="2">UHER 2000/2452</strain>
    </source>
</reference>
<keyword evidence="1" id="KW-0472">Membrane</keyword>
<dbReference type="EMBL" id="JAHHHD010000023">
    <property type="protein sequence ID" value="MBW4660653.1"/>
    <property type="molecule type" value="Genomic_DNA"/>
</dbReference>
<dbReference type="AlphaFoldDB" id="A0A951UQP7"/>
<proteinExistence type="predicted"/>
<evidence type="ECO:0000313" key="3">
    <source>
        <dbReference type="Proteomes" id="UP000757435"/>
    </source>
</evidence>
<protein>
    <submittedName>
        <fullName evidence="2">AzlD domain-containing protein</fullName>
    </submittedName>
</protein>
<keyword evidence="1" id="KW-0812">Transmembrane</keyword>
<feature type="transmembrane region" description="Helical" evidence="1">
    <location>
        <begin position="87"/>
        <end position="109"/>
    </location>
</feature>
<evidence type="ECO:0000313" key="2">
    <source>
        <dbReference type="EMBL" id="MBW4660653.1"/>
    </source>
</evidence>
<name>A0A951UQP7_9CYAN</name>
<feature type="transmembrane region" description="Helical" evidence="1">
    <location>
        <begin position="62"/>
        <end position="80"/>
    </location>
</feature>
<organism evidence="2 3">
    <name type="scientific">Drouetiella hepatica Uher 2000/2452</name>
    <dbReference type="NCBI Taxonomy" id="904376"/>
    <lineage>
        <taxon>Bacteria</taxon>
        <taxon>Bacillati</taxon>
        <taxon>Cyanobacteriota</taxon>
        <taxon>Cyanophyceae</taxon>
        <taxon>Oculatellales</taxon>
        <taxon>Oculatellaceae</taxon>
        <taxon>Drouetiella</taxon>
    </lineage>
</organism>
<sequence length="113" mass="12066">MNEFLLIGGMAIVTFLIRYPVLAMSGRIKLSPQFLKILGYVPPAVLTAIVVPAVLMPEGNQILLSYMNARLVGAMAAIAVGFWRKDLLLTIGVGMAVFFGWQGLLAMLAGNAG</sequence>
<feature type="transmembrane region" description="Helical" evidence="1">
    <location>
        <begin position="37"/>
        <end position="56"/>
    </location>
</feature>
<feature type="transmembrane region" description="Helical" evidence="1">
    <location>
        <begin position="6"/>
        <end position="25"/>
    </location>
</feature>
<gene>
    <name evidence="2" type="ORF">KME15_18425</name>
</gene>
<dbReference type="Pfam" id="PF05437">
    <property type="entry name" value="AzlD"/>
    <property type="match status" value="1"/>
</dbReference>
<dbReference type="InterPro" id="IPR008407">
    <property type="entry name" value="Brnchd-chn_aa_trnsp_AzlD"/>
</dbReference>
<comment type="caution">
    <text evidence="2">The sequence shown here is derived from an EMBL/GenBank/DDBJ whole genome shotgun (WGS) entry which is preliminary data.</text>
</comment>
<keyword evidence="1" id="KW-1133">Transmembrane helix</keyword>
<reference evidence="2" key="1">
    <citation type="submission" date="2021-05" db="EMBL/GenBank/DDBJ databases">
        <authorList>
            <person name="Pietrasiak N."/>
            <person name="Ward R."/>
            <person name="Stajich J.E."/>
            <person name="Kurbessoian T."/>
        </authorList>
    </citation>
    <scope>NUCLEOTIDE SEQUENCE</scope>
    <source>
        <strain evidence="2">UHER 2000/2452</strain>
    </source>
</reference>
<dbReference type="Proteomes" id="UP000757435">
    <property type="component" value="Unassembled WGS sequence"/>
</dbReference>
<accession>A0A951UQP7</accession>
<evidence type="ECO:0000256" key="1">
    <source>
        <dbReference type="SAM" id="Phobius"/>
    </source>
</evidence>